<comment type="caution">
    <text evidence="2">The sequence shown here is derived from an EMBL/GenBank/DDBJ whole genome shotgun (WGS) entry which is preliminary data.</text>
</comment>
<feature type="compositionally biased region" description="Polar residues" evidence="1">
    <location>
        <begin position="32"/>
        <end position="53"/>
    </location>
</feature>
<accession>A0A9Q3Q7T4</accession>
<evidence type="ECO:0000313" key="3">
    <source>
        <dbReference type="Proteomes" id="UP000765509"/>
    </source>
</evidence>
<reference evidence="2" key="1">
    <citation type="submission" date="2021-03" db="EMBL/GenBank/DDBJ databases">
        <title>Draft genome sequence of rust myrtle Austropuccinia psidii MF-1, a brazilian biotype.</title>
        <authorList>
            <person name="Quecine M.C."/>
            <person name="Pachon D.M.R."/>
            <person name="Bonatelli M.L."/>
            <person name="Correr F.H."/>
            <person name="Franceschini L.M."/>
            <person name="Leite T.F."/>
            <person name="Margarido G.R.A."/>
            <person name="Almeida C.A."/>
            <person name="Ferrarezi J.A."/>
            <person name="Labate C.A."/>
        </authorList>
    </citation>
    <scope>NUCLEOTIDE SEQUENCE</scope>
    <source>
        <strain evidence="2">MF-1</strain>
    </source>
</reference>
<dbReference type="Proteomes" id="UP000765509">
    <property type="component" value="Unassembled WGS sequence"/>
</dbReference>
<evidence type="ECO:0000313" key="2">
    <source>
        <dbReference type="EMBL" id="MBW0588648.1"/>
    </source>
</evidence>
<sequence length="123" mass="13354">MEGKKSSTPQASAKNSPSSQEQQFQREKAATGSEQGERQSTSHKPLQPGLQNPEYSPGCCGKCYSDGQDNDGTAEKGASQMKITEMISDILDSIPNLYIAINDMKIHISDKNSSICTNVRQIT</sequence>
<gene>
    <name evidence="2" type="ORF">O181_128363</name>
</gene>
<dbReference type="AlphaFoldDB" id="A0A9Q3Q7T4"/>
<organism evidence="2 3">
    <name type="scientific">Austropuccinia psidii MF-1</name>
    <dbReference type="NCBI Taxonomy" id="1389203"/>
    <lineage>
        <taxon>Eukaryota</taxon>
        <taxon>Fungi</taxon>
        <taxon>Dikarya</taxon>
        <taxon>Basidiomycota</taxon>
        <taxon>Pucciniomycotina</taxon>
        <taxon>Pucciniomycetes</taxon>
        <taxon>Pucciniales</taxon>
        <taxon>Sphaerophragmiaceae</taxon>
        <taxon>Austropuccinia</taxon>
    </lineage>
</organism>
<feature type="region of interest" description="Disordered" evidence="1">
    <location>
        <begin position="1"/>
        <end position="53"/>
    </location>
</feature>
<feature type="compositionally biased region" description="Polar residues" evidence="1">
    <location>
        <begin position="1"/>
        <end position="23"/>
    </location>
</feature>
<name>A0A9Q3Q7T4_9BASI</name>
<proteinExistence type="predicted"/>
<keyword evidence="3" id="KW-1185">Reference proteome</keyword>
<protein>
    <submittedName>
        <fullName evidence="2">Uncharacterized protein</fullName>
    </submittedName>
</protein>
<evidence type="ECO:0000256" key="1">
    <source>
        <dbReference type="SAM" id="MobiDB-lite"/>
    </source>
</evidence>
<dbReference type="EMBL" id="AVOT02131339">
    <property type="protein sequence ID" value="MBW0588648.1"/>
    <property type="molecule type" value="Genomic_DNA"/>
</dbReference>